<sequence>MKFNKYILKTFLIANIAFLGLGGQNAHAAAANEVPNVAENAQTLTRDQNFTNQAKQLQLAVDDVVNVVNSNAYYNYASQEVKAEYEAAIAEAKSVLARLDTASYDELRNAMHKINVAKNNVKTEVNQKVKNQSKKSKLNEAIKRNQTTLAAARQLKKLMPNYAKKFERQLNGLMAQSEALIARANKMLASL</sequence>
<dbReference type="RefSeq" id="WP_410031394.1">
    <property type="nucleotide sequence ID" value="NZ_JBGMEI010000006.1"/>
</dbReference>
<evidence type="ECO:0000256" key="2">
    <source>
        <dbReference type="SAM" id="SignalP"/>
    </source>
</evidence>
<dbReference type="Gene3D" id="1.20.120.1850">
    <property type="entry name" value="Ebh helix bundles repeating unit (S and A modules)"/>
    <property type="match status" value="1"/>
</dbReference>
<keyword evidence="4" id="KW-1185">Reference proteome</keyword>
<reference evidence="3 4" key="1">
    <citation type="journal article" date="2025" name="Anaerobe">
        <title>Description of Anaerococcus kampingiae sp. nov., Anaerococcus groningensis sp. nov., Anaerococcus martiniensis sp. nov., and Anaerococcus cruorum sp. nov., isolated from human clinical specimens.</title>
        <authorList>
            <person name="Boiten K.E."/>
            <person name="Meijer J."/>
            <person name="van Wezel E.M."/>
            <person name="Veloo A.C.M."/>
        </authorList>
    </citation>
    <scope>NUCLEOTIDE SEQUENCE [LARGE SCALE GENOMIC DNA]</scope>
    <source>
        <strain evidence="3 4">ENR0831</strain>
    </source>
</reference>
<feature type="chain" id="PRO_5045578205" evidence="2">
    <location>
        <begin position="29"/>
        <end position="191"/>
    </location>
</feature>
<protein>
    <submittedName>
        <fullName evidence="3">Uncharacterized protein</fullName>
    </submittedName>
</protein>
<name>A0ABW9M949_9FIRM</name>
<dbReference type="EMBL" id="JBGMEI010000006">
    <property type="protein sequence ID" value="MFO3665710.1"/>
    <property type="molecule type" value="Genomic_DNA"/>
</dbReference>
<evidence type="ECO:0000313" key="3">
    <source>
        <dbReference type="EMBL" id="MFO3665710.1"/>
    </source>
</evidence>
<proteinExistence type="predicted"/>
<accession>A0ABW9M949</accession>
<keyword evidence="2" id="KW-0732">Signal</keyword>
<comment type="caution">
    <text evidence="3">The sequence shown here is derived from an EMBL/GenBank/DDBJ whole genome shotgun (WGS) entry which is preliminary data.</text>
</comment>
<keyword evidence="1" id="KW-0175">Coiled coil</keyword>
<evidence type="ECO:0000313" key="4">
    <source>
        <dbReference type="Proteomes" id="UP001637996"/>
    </source>
</evidence>
<evidence type="ECO:0000256" key="1">
    <source>
        <dbReference type="SAM" id="Coils"/>
    </source>
</evidence>
<organism evidence="3 4">
    <name type="scientific">Anaerococcus martiniensis</name>
    <dbReference type="NCBI Taxonomy" id="3115615"/>
    <lineage>
        <taxon>Bacteria</taxon>
        <taxon>Bacillati</taxon>
        <taxon>Bacillota</taxon>
        <taxon>Tissierellia</taxon>
        <taxon>Tissierellales</taxon>
        <taxon>Peptoniphilaceae</taxon>
        <taxon>Anaerococcus</taxon>
    </lineage>
</organism>
<feature type="signal peptide" evidence="2">
    <location>
        <begin position="1"/>
        <end position="28"/>
    </location>
</feature>
<gene>
    <name evidence="3" type="ORF">ACCQ41_05570</name>
</gene>
<dbReference type="Proteomes" id="UP001637996">
    <property type="component" value="Unassembled WGS sequence"/>
</dbReference>
<feature type="coiled-coil region" evidence="1">
    <location>
        <begin position="82"/>
        <end position="124"/>
    </location>
</feature>